<dbReference type="OrthoDB" id="20669at2759"/>
<feature type="repeat" description="WD" evidence="3">
    <location>
        <begin position="620"/>
        <end position="661"/>
    </location>
</feature>
<keyword evidence="1 3" id="KW-0853">WD repeat</keyword>
<evidence type="ECO:0000256" key="1">
    <source>
        <dbReference type="ARBA" id="ARBA00022574"/>
    </source>
</evidence>
<name>A0A9W4MZQ5_PENOL</name>
<evidence type="ECO:0000256" key="2">
    <source>
        <dbReference type="ARBA" id="ARBA00022737"/>
    </source>
</evidence>
<organism evidence="5 6">
    <name type="scientific">Penicillium olsonii</name>
    <dbReference type="NCBI Taxonomy" id="99116"/>
    <lineage>
        <taxon>Eukaryota</taxon>
        <taxon>Fungi</taxon>
        <taxon>Dikarya</taxon>
        <taxon>Ascomycota</taxon>
        <taxon>Pezizomycotina</taxon>
        <taxon>Eurotiomycetes</taxon>
        <taxon>Eurotiomycetidae</taxon>
        <taxon>Eurotiales</taxon>
        <taxon>Aspergillaceae</taxon>
        <taxon>Penicillium</taxon>
    </lineage>
</organism>
<dbReference type="PROSITE" id="PS00678">
    <property type="entry name" value="WD_REPEATS_1"/>
    <property type="match status" value="1"/>
</dbReference>
<gene>
    <name evidence="5" type="ORF">POLS_LOCUS7285</name>
</gene>
<feature type="compositionally biased region" description="Polar residues" evidence="4">
    <location>
        <begin position="62"/>
        <end position="86"/>
    </location>
</feature>
<evidence type="ECO:0000256" key="4">
    <source>
        <dbReference type="SAM" id="MobiDB-lite"/>
    </source>
</evidence>
<sequence>MLHFSDCHAASNSPSDCAAHCRDPASPRHVSCDIDPTSAQPRVMNPQPSSVERSSAREDDGSTLNSTPRSEIFSSDDSSTPASTNMASDVDRRLHDVGVAALAAVSQYPHAVNNHSGSFLVSEIVNAVTSAGSPPDYRLLNTPSLLPGRGYLNTQPGSHNSAGPDVAFSHGPLPGGDVDVELAVQNLFHRTAGRQGISIAPDSDLESQRDMVMDYDPTPMEFISTPSSESDDEIEDFIRFYPDEEQYYHQHKQRPTQPDSEMADYDLDDFYKTINYEDIDVDLPPSLGVAVTEPAENHVAEQPEAVPHPASIIHTSTYERNLTVDEFIQRWMVQTNVIPRGFHSESRIPPQLRPLSKMISWEPPRETVRPHDWRRNFYDLQQIPWTETLRVRRSDARALRDAWYTSYHNLDYSHLSHAKRLPLTESAFREHSMHTSHRASIEHFQLRNLMSTPAYNTVHFASRSKLMSWTPSTGDAKCLIDLSQADPESGFLGPVKISTMKTAHGLTIAGGFCGEYALHSSAGGAGIKGLVTPDFNDGITNHVDVVPNRTGPSPTGVFASNDKHLRILDTETNVFTSDQELSQPINCTATSPDSRLRVVIGDSPDAWVIESDTGRPVQPLRGHRDFGFACAWSPDMRHIATSNQDKTVIIWDARTWRPLETIDSDVAGYRSLRFSPVGGGPRTLLCTEPADRISIVDAQLFRSRQVHDFFGEVGGADYSPCGSNIWVANTDCHFGGFMQYQRRQWGQRIGLTDLPNEWLSEDGLEDDSKCLLTRKERGLRYLRNLSDEEHDSLIL</sequence>
<dbReference type="SMART" id="SM00320">
    <property type="entry name" value="WD40"/>
    <property type="match status" value="2"/>
</dbReference>
<dbReference type="PANTHER" id="PTHR43991">
    <property type="entry name" value="WD REPEAT PROTEIN (AFU_ORTHOLOGUE AFUA_8G05640)-RELATED"/>
    <property type="match status" value="1"/>
</dbReference>
<dbReference type="Pfam" id="PF00400">
    <property type="entry name" value="WD40"/>
    <property type="match status" value="1"/>
</dbReference>
<keyword evidence="2" id="KW-0677">Repeat</keyword>
<comment type="caution">
    <text evidence="5">The sequence shown here is derived from an EMBL/GenBank/DDBJ whole genome shotgun (WGS) entry which is preliminary data.</text>
</comment>
<evidence type="ECO:0000256" key="3">
    <source>
        <dbReference type="PROSITE-ProRule" id="PRU00221"/>
    </source>
</evidence>
<dbReference type="SUPFAM" id="SSF50978">
    <property type="entry name" value="WD40 repeat-like"/>
    <property type="match status" value="1"/>
</dbReference>
<dbReference type="Proteomes" id="UP001153618">
    <property type="component" value="Unassembled WGS sequence"/>
</dbReference>
<feature type="compositionally biased region" description="Basic and acidic residues" evidence="4">
    <location>
        <begin position="19"/>
        <end position="32"/>
    </location>
</feature>
<dbReference type="Gene3D" id="2.130.10.10">
    <property type="entry name" value="YVTN repeat-like/Quinoprotein amine dehydrogenase"/>
    <property type="match status" value="1"/>
</dbReference>
<dbReference type="PROSITE" id="PS50082">
    <property type="entry name" value="WD_REPEATS_2"/>
    <property type="match status" value="1"/>
</dbReference>
<dbReference type="AlphaFoldDB" id="A0A9W4MZQ5"/>
<reference evidence="5" key="1">
    <citation type="submission" date="2021-07" db="EMBL/GenBank/DDBJ databases">
        <authorList>
            <person name="Branca A.L. A."/>
        </authorList>
    </citation>
    <scope>NUCLEOTIDE SEQUENCE</scope>
</reference>
<dbReference type="InterPro" id="IPR001680">
    <property type="entry name" value="WD40_rpt"/>
</dbReference>
<dbReference type="EMBL" id="CAJVOS010000045">
    <property type="protein sequence ID" value="CAG8192413.1"/>
    <property type="molecule type" value="Genomic_DNA"/>
</dbReference>
<dbReference type="PANTHER" id="PTHR43991:SF12">
    <property type="entry name" value="WD REPEAT PROTEIN (AFU_ORTHOLOGUE AFUA_8G05640)"/>
    <property type="match status" value="1"/>
</dbReference>
<keyword evidence="6" id="KW-1185">Reference proteome</keyword>
<accession>A0A9W4MZQ5</accession>
<dbReference type="PROSITE" id="PS50294">
    <property type="entry name" value="WD_REPEATS_REGION"/>
    <property type="match status" value="1"/>
</dbReference>
<evidence type="ECO:0008006" key="7">
    <source>
        <dbReference type="Google" id="ProtNLM"/>
    </source>
</evidence>
<evidence type="ECO:0000313" key="5">
    <source>
        <dbReference type="EMBL" id="CAG8192413.1"/>
    </source>
</evidence>
<feature type="region of interest" description="Disordered" evidence="4">
    <location>
        <begin position="1"/>
        <end position="86"/>
    </location>
</feature>
<protein>
    <recommendedName>
        <fullName evidence="7">WD repeat protein</fullName>
    </recommendedName>
</protein>
<evidence type="ECO:0000313" key="6">
    <source>
        <dbReference type="Proteomes" id="UP001153618"/>
    </source>
</evidence>
<dbReference type="InterPro" id="IPR015943">
    <property type="entry name" value="WD40/YVTN_repeat-like_dom_sf"/>
</dbReference>
<dbReference type="InterPro" id="IPR019775">
    <property type="entry name" value="WD40_repeat_CS"/>
</dbReference>
<proteinExistence type="predicted"/>
<dbReference type="InterPro" id="IPR036322">
    <property type="entry name" value="WD40_repeat_dom_sf"/>
</dbReference>